<dbReference type="EMBL" id="JBHRYJ010000004">
    <property type="protein sequence ID" value="MFC3677396.1"/>
    <property type="molecule type" value="Genomic_DNA"/>
</dbReference>
<dbReference type="Proteomes" id="UP001595711">
    <property type="component" value="Unassembled WGS sequence"/>
</dbReference>
<accession>A0ABV7VIR3</accession>
<sequence>MARATTRTSADPDLATLQAQVAEIGDQLGSLLTRAKQDGGALAEAELSQLQARVQAMMADMKDRGHEALVKVEDTVKEHPGTSLLTAFAAGALLTGLLMRR</sequence>
<protein>
    <submittedName>
        <fullName evidence="1">YqjD family protein</fullName>
    </submittedName>
</protein>
<keyword evidence="2" id="KW-1185">Reference proteome</keyword>
<proteinExistence type="predicted"/>
<dbReference type="RefSeq" id="WP_379728936.1">
    <property type="nucleotide sequence ID" value="NZ_JBHRYJ010000004.1"/>
</dbReference>
<evidence type="ECO:0000313" key="1">
    <source>
        <dbReference type="EMBL" id="MFC3677396.1"/>
    </source>
</evidence>
<name>A0ABV7VIR3_9PROT</name>
<evidence type="ECO:0000313" key="2">
    <source>
        <dbReference type="Proteomes" id="UP001595711"/>
    </source>
</evidence>
<reference evidence="2" key="1">
    <citation type="journal article" date="2019" name="Int. J. Syst. Evol. Microbiol.">
        <title>The Global Catalogue of Microorganisms (GCM) 10K type strain sequencing project: providing services to taxonomists for standard genome sequencing and annotation.</title>
        <authorList>
            <consortium name="The Broad Institute Genomics Platform"/>
            <consortium name="The Broad Institute Genome Sequencing Center for Infectious Disease"/>
            <person name="Wu L."/>
            <person name="Ma J."/>
        </authorList>
    </citation>
    <scope>NUCLEOTIDE SEQUENCE [LARGE SCALE GENOMIC DNA]</scope>
    <source>
        <strain evidence="2">KCTC 42182</strain>
    </source>
</reference>
<gene>
    <name evidence="1" type="ORF">ACFOOQ_17720</name>
</gene>
<comment type="caution">
    <text evidence="1">The sequence shown here is derived from an EMBL/GenBank/DDBJ whole genome shotgun (WGS) entry which is preliminary data.</text>
</comment>
<organism evidence="1 2">
    <name type="scientific">Ferrovibrio xuzhouensis</name>
    <dbReference type="NCBI Taxonomy" id="1576914"/>
    <lineage>
        <taxon>Bacteria</taxon>
        <taxon>Pseudomonadati</taxon>
        <taxon>Pseudomonadota</taxon>
        <taxon>Alphaproteobacteria</taxon>
        <taxon>Rhodospirillales</taxon>
        <taxon>Rhodospirillaceae</taxon>
        <taxon>Ferrovibrio</taxon>
    </lineage>
</organism>